<gene>
    <name evidence="1" type="ORF">KDK_66720</name>
</gene>
<keyword evidence="2" id="KW-1185">Reference proteome</keyword>
<name>A0A402AUS7_9CHLR</name>
<comment type="caution">
    <text evidence="1">The sequence shown here is derived from an EMBL/GenBank/DDBJ whole genome shotgun (WGS) entry which is preliminary data.</text>
</comment>
<evidence type="ECO:0000313" key="1">
    <source>
        <dbReference type="EMBL" id="GCE22872.1"/>
    </source>
</evidence>
<dbReference type="AlphaFoldDB" id="A0A402AUS7"/>
<dbReference type="Proteomes" id="UP000287188">
    <property type="component" value="Unassembled WGS sequence"/>
</dbReference>
<dbReference type="EMBL" id="BIFS01000002">
    <property type="protein sequence ID" value="GCE22872.1"/>
    <property type="molecule type" value="Genomic_DNA"/>
</dbReference>
<sequence>MRKAHFLHHTTKYMFQVWGGVWWAVVAAHTTKYMFQVGGVYGGRLRPPPTCKQEDEEQAMKDTIFQVWGGVWWAVATASHLQTGR</sequence>
<reference evidence="2" key="1">
    <citation type="submission" date="2018-12" db="EMBL/GenBank/DDBJ databases">
        <title>Tengunoibacter tsumagoiensis gen. nov., sp. nov., Dictyobacter kobayashii sp. nov., D. alpinus sp. nov., and D. joshuensis sp. nov. and description of Dictyobacteraceae fam. nov. within the order Ktedonobacterales isolated from Tengu-no-mugimeshi.</title>
        <authorList>
            <person name="Wang C.M."/>
            <person name="Zheng Y."/>
            <person name="Sakai Y."/>
            <person name="Toyoda A."/>
            <person name="Minakuchi Y."/>
            <person name="Abe K."/>
            <person name="Yokota A."/>
            <person name="Yabe S."/>
        </authorList>
    </citation>
    <scope>NUCLEOTIDE SEQUENCE [LARGE SCALE GENOMIC DNA]</scope>
    <source>
        <strain evidence="2">Uno11</strain>
    </source>
</reference>
<organism evidence="1 2">
    <name type="scientific">Dictyobacter kobayashii</name>
    <dbReference type="NCBI Taxonomy" id="2014872"/>
    <lineage>
        <taxon>Bacteria</taxon>
        <taxon>Bacillati</taxon>
        <taxon>Chloroflexota</taxon>
        <taxon>Ktedonobacteria</taxon>
        <taxon>Ktedonobacterales</taxon>
        <taxon>Dictyobacteraceae</taxon>
        <taxon>Dictyobacter</taxon>
    </lineage>
</organism>
<protein>
    <submittedName>
        <fullName evidence="1">Uncharacterized protein</fullName>
    </submittedName>
</protein>
<proteinExistence type="predicted"/>
<evidence type="ECO:0000313" key="2">
    <source>
        <dbReference type="Proteomes" id="UP000287188"/>
    </source>
</evidence>
<accession>A0A402AUS7</accession>